<protein>
    <recommendedName>
        <fullName evidence="5">Transport permease protein</fullName>
    </recommendedName>
</protein>
<keyword evidence="5" id="KW-1003">Cell membrane</keyword>
<geneLocation type="plasmid" evidence="7">
    <name>megaplasmid</name>
</geneLocation>
<feature type="transmembrane region" description="Helical" evidence="5">
    <location>
        <begin position="68"/>
        <end position="88"/>
    </location>
</feature>
<organism evidence="7">
    <name type="scientific">Carnobacterium maltaromaticum</name>
    <name type="common">Carnobacterium piscicola</name>
    <dbReference type="NCBI Taxonomy" id="2751"/>
    <lineage>
        <taxon>Bacteria</taxon>
        <taxon>Bacillati</taxon>
        <taxon>Bacillota</taxon>
        <taxon>Bacilli</taxon>
        <taxon>Lactobacillales</taxon>
        <taxon>Carnobacteriaceae</taxon>
        <taxon>Carnobacterium</taxon>
    </lineage>
</organism>
<evidence type="ECO:0000259" key="6">
    <source>
        <dbReference type="PROSITE" id="PS51012"/>
    </source>
</evidence>
<keyword evidence="5" id="KW-0813">Transport</keyword>
<dbReference type="PANTHER" id="PTHR43332">
    <property type="entry name" value="INNER MEMBRANE TRANSPORT PERMEASE YADH-RELATED"/>
    <property type="match status" value="1"/>
</dbReference>
<reference evidence="7" key="2">
    <citation type="submission" date="2015-04" db="EMBL/GenBank/DDBJ databases">
        <title>Carnobacterium maltaromaticum LMA28 plasmids.</title>
        <authorList>
            <person name="Cailliez-Grimal C."/>
            <person name="Iskandar C."/>
        </authorList>
    </citation>
    <scope>NUCLEOTIDE SEQUENCE [LARGE SCALE GENOMIC DNA]</scope>
    <source>
        <strain evidence="7">LMA28</strain>
        <plasmid evidence="7">megaplasmid</plasmid>
    </source>
</reference>
<feature type="domain" description="ABC transmembrane type-2" evidence="6">
    <location>
        <begin position="29"/>
        <end position="261"/>
    </location>
</feature>
<comment type="similarity">
    <text evidence="5">Belongs to the ABC-2 integral membrane protein family.</text>
</comment>
<gene>
    <name evidence="7" type="ORF">BN424_mp0104</name>
</gene>
<evidence type="ECO:0000256" key="2">
    <source>
        <dbReference type="ARBA" id="ARBA00022692"/>
    </source>
</evidence>
<evidence type="ECO:0000256" key="3">
    <source>
        <dbReference type="ARBA" id="ARBA00022989"/>
    </source>
</evidence>
<reference evidence="7" key="1">
    <citation type="submission" date="2015-04" db="EMBL/GenBank/DDBJ databases">
        <title>Carnobacterium maltaromaticum LMA28 complete chromosome sequence.</title>
        <authorList>
            <person name="Borges F."/>
            <person name="Cailliez-Grimal C."/>
        </authorList>
    </citation>
    <scope>NUCLEOTIDE SEQUENCE [LARGE SCALE GENOMIC DNA]</scope>
    <source>
        <strain evidence="7">LMA28</strain>
        <plasmid evidence="7">megaplasmid</plasmid>
    </source>
</reference>
<evidence type="ECO:0000256" key="4">
    <source>
        <dbReference type="ARBA" id="ARBA00023136"/>
    </source>
</evidence>
<dbReference type="InterPro" id="IPR047817">
    <property type="entry name" value="ABC2_TM_bact-type"/>
</dbReference>
<accession>A0A1Z5AX77</accession>
<proteinExistence type="inferred from homology"/>
<dbReference type="GO" id="GO:0140359">
    <property type="term" value="F:ABC-type transporter activity"/>
    <property type="evidence" value="ECO:0007669"/>
    <property type="project" value="InterPro"/>
</dbReference>
<dbReference type="InterPro" id="IPR052522">
    <property type="entry name" value="ABC-2_transport_permease"/>
</dbReference>
<dbReference type="RefSeq" id="WP_035067047.1">
    <property type="nucleotide sequence ID" value="NZ_LN846931.1"/>
</dbReference>
<feature type="transmembrane region" description="Helical" evidence="5">
    <location>
        <begin position="30"/>
        <end position="48"/>
    </location>
</feature>
<dbReference type="GO" id="GO:0005886">
    <property type="term" value="C:plasma membrane"/>
    <property type="evidence" value="ECO:0007669"/>
    <property type="project" value="UniProtKB-SubCell"/>
</dbReference>
<name>A0A1Z5AX77_CARML</name>
<evidence type="ECO:0000256" key="5">
    <source>
        <dbReference type="RuleBase" id="RU361157"/>
    </source>
</evidence>
<feature type="transmembrane region" description="Helical" evidence="5">
    <location>
        <begin position="109"/>
        <end position="135"/>
    </location>
</feature>
<feature type="transmembrane region" description="Helical" evidence="5">
    <location>
        <begin position="236"/>
        <end position="255"/>
    </location>
</feature>
<dbReference type="InterPro" id="IPR013525">
    <property type="entry name" value="ABC2_TM"/>
</dbReference>
<feature type="transmembrane region" description="Helical" evidence="5">
    <location>
        <begin position="179"/>
        <end position="198"/>
    </location>
</feature>
<evidence type="ECO:0000313" key="7">
    <source>
        <dbReference type="EMBL" id="CRI06646.1"/>
    </source>
</evidence>
<keyword evidence="4 5" id="KW-0472">Membrane</keyword>
<keyword evidence="7" id="KW-0614">Plasmid</keyword>
<dbReference type="EMBL" id="LN846931">
    <property type="protein sequence ID" value="CRI06646.1"/>
    <property type="molecule type" value="Genomic_DNA"/>
</dbReference>
<dbReference type="PANTHER" id="PTHR43332:SF2">
    <property type="entry name" value="INNER MEMBRANE TRANSPORT PERMEASE YADH"/>
    <property type="match status" value="1"/>
</dbReference>
<dbReference type="PROSITE" id="PS51012">
    <property type="entry name" value="ABC_TM2"/>
    <property type="match status" value="1"/>
</dbReference>
<dbReference type="AlphaFoldDB" id="A0A1Z5AX77"/>
<feature type="transmembrane region" description="Helical" evidence="5">
    <location>
        <begin position="147"/>
        <end position="172"/>
    </location>
</feature>
<keyword evidence="3 5" id="KW-1133">Transmembrane helix</keyword>
<sequence length="264" mass="29621">MGQMQISTNSVFWTMVKRDILVQWRNWAEFIFRVAMLPFILILTYGFILPRIGVLTEDFPNNMFPGMVGMSLLVTGIHGTAIPLSMDFNNSREIEDRLQAPVDIRVTAWSKMVVGIIESWIGGLLVLPISLMFMGSYLNFSMSSLDILLLILILALSSVASASLGLLVGTIVKPMQIAAMFPGFLMPIIFTGAVFFSWQSLTPLPIIKGLVLFNPLVYINEALRYTMMETTTAMPLWFSLTGIILFTLAMGWLGMRRFTKMAIR</sequence>
<dbReference type="Pfam" id="PF01061">
    <property type="entry name" value="ABC2_membrane"/>
    <property type="match status" value="1"/>
</dbReference>
<evidence type="ECO:0000256" key="1">
    <source>
        <dbReference type="ARBA" id="ARBA00004141"/>
    </source>
</evidence>
<comment type="subcellular location">
    <subcellularLocation>
        <location evidence="5">Cell membrane</location>
        <topology evidence="5">Multi-pass membrane protein</topology>
    </subcellularLocation>
    <subcellularLocation>
        <location evidence="1">Membrane</location>
        <topology evidence="1">Multi-pass membrane protein</topology>
    </subcellularLocation>
</comment>
<keyword evidence="2 5" id="KW-0812">Transmembrane</keyword>